<organism evidence="11 12">
    <name type="scientific">Sphaeramia orbicularis</name>
    <name type="common">orbiculate cardinalfish</name>
    <dbReference type="NCBI Taxonomy" id="375764"/>
    <lineage>
        <taxon>Eukaryota</taxon>
        <taxon>Metazoa</taxon>
        <taxon>Chordata</taxon>
        <taxon>Craniata</taxon>
        <taxon>Vertebrata</taxon>
        <taxon>Euteleostomi</taxon>
        <taxon>Actinopterygii</taxon>
        <taxon>Neopterygii</taxon>
        <taxon>Teleostei</taxon>
        <taxon>Neoteleostei</taxon>
        <taxon>Acanthomorphata</taxon>
        <taxon>Gobiaria</taxon>
        <taxon>Kurtiformes</taxon>
        <taxon>Apogonoidei</taxon>
        <taxon>Apogonidae</taxon>
        <taxon>Apogoninae</taxon>
        <taxon>Sphaeramia</taxon>
    </lineage>
</organism>
<reference evidence="11" key="3">
    <citation type="submission" date="2025-09" db="UniProtKB">
        <authorList>
            <consortium name="Ensembl"/>
        </authorList>
    </citation>
    <scope>IDENTIFICATION</scope>
</reference>
<feature type="compositionally biased region" description="Low complexity" evidence="9">
    <location>
        <begin position="940"/>
        <end position="962"/>
    </location>
</feature>
<feature type="compositionally biased region" description="Polar residues" evidence="9">
    <location>
        <begin position="463"/>
        <end position="473"/>
    </location>
</feature>
<dbReference type="Gene3D" id="3.30.70.330">
    <property type="match status" value="1"/>
</dbReference>
<gene>
    <name evidence="11" type="primary">LOC115419735</name>
</gene>
<evidence type="ECO:0000256" key="7">
    <source>
        <dbReference type="ARBA" id="ARBA00023242"/>
    </source>
</evidence>
<keyword evidence="4" id="KW-0805">Transcription regulation</keyword>
<feature type="region of interest" description="Disordered" evidence="9">
    <location>
        <begin position="854"/>
        <end position="885"/>
    </location>
</feature>
<dbReference type="InterPro" id="IPR034605">
    <property type="entry name" value="PGC-1"/>
</dbReference>
<sequence>MWRSKMAARWRRKDGNLNAGISDFFSGNNPNEFLLNRGEGKPVEMDSESCVDHSILAIFEDAAVSSEGKSRVEEENENLLSALTEMLENVEDDDGTLSPFDTLPESTLLTHQEHKDNSVEMSLADRLRQQLKTPNLPLTLKGDGVKDNESNKERDVLLQQQNRTLFQSKNNKAEAEVEVFTTASLVNLVRIMHPYCLKLRVEEEGKDHKSTTRPTASSLDNTLFSKEEVWKYERPAEDIDEEINVVSDDDDGPVEEKRVGDEKGDGSKTLKSALLNGNPSRNQPLREKKRVSFGPVQVASFDESIEQNEKNLTSGVAISPPQKPLGNPTGSVLEAQTPPSENRSRSSEGQPQKSETKAKSLSLQQYRQLRQKRQPLVEKQGNYTTKWPSVSEPPKELTPILCLQGQNKTTLFYPTDTKCGTASEKSSASSALHPESKPYNRMHHKGKPQRSKVRSPPEHQKSPVKTQTLLSSDPPNPVLVPLPATQPSKDICGPQLSTAQVSLETEVEEVNSLKSTRLLQTPAAEPELTVLLFNPDCNLTGTDLPQEESSDRTSRSPGLCSTMTHQAPSECIIPSPQKCSPSSAQQSMLVPSIPESPSPTRVTQVQCPSSYQPLTPVATPVKETLPEVVSRICPPEAPPPSLQLDYKVQRIEATDLTSLLEQFEETQAKEEGECEKELQIKPEHMAGPVTAAPPPNTLKVTDVHRSQCVVSSRLLQTPSAEVHISTSESAATPKTLSSRPNFQTADDVEIPEALGTEIILTTRRKVTPSKSIQIIDPRPLPSKKTHPSLPESSATYMSAHIFASISSDHDYCSSLTPATERSRAWKLKDISETSDEMQVNTCDSSIAVAAAVCKGQTPPGDPHTPFRTENESVRLDHKTTSDMDRSSELLFSDQAVTGENCSSSEAGTELSIPPTPPPSPPCRGRGRDRRRRYRRRSPRSDSSSSSHSSTSSSSSSNTSCSPKRQKLHHKYSDSSSCSSSPSCSVSRSPSPLGHQMSYSRPRFSRSRSRSWSRSRSRSPCPRNYQRRWRDVSSRESRKLRREHEIRIQKLRAIDERRVVYVGRIRRSMTHNELRERFSQFGDVECVSLHFRDRGDHYGFVTFYNMEDAFAAIDNGGKLRRPDELPFDICFGGRRQFCNSDYADLDANRDAHLSPVRTRFEEDDFDSLLKQAQRGIRR</sequence>
<dbReference type="InterPro" id="IPR000504">
    <property type="entry name" value="RRM_dom"/>
</dbReference>
<feature type="compositionally biased region" description="Low complexity" evidence="9">
    <location>
        <begin position="973"/>
        <end position="991"/>
    </location>
</feature>
<keyword evidence="2" id="KW-0597">Phosphoprotein</keyword>
<comment type="subcellular location">
    <subcellularLocation>
        <location evidence="1">Nucleus</location>
    </subcellularLocation>
</comment>
<feature type="compositionally biased region" description="Basic residues" evidence="9">
    <location>
        <begin position="924"/>
        <end position="937"/>
    </location>
</feature>
<feature type="region of interest" description="Disordered" evidence="9">
    <location>
        <begin position="541"/>
        <end position="562"/>
    </location>
</feature>
<evidence type="ECO:0000313" key="12">
    <source>
        <dbReference type="Proteomes" id="UP000472271"/>
    </source>
</evidence>
<name>A0A673CML7_9TELE</name>
<dbReference type="PROSITE" id="PS50102">
    <property type="entry name" value="RRM"/>
    <property type="match status" value="1"/>
</dbReference>
<dbReference type="Proteomes" id="UP000472271">
    <property type="component" value="Chromosome 1"/>
</dbReference>
<protein>
    <submittedName>
        <fullName evidence="11">Peroxisome proliferator-activated receptor gamma coactivator-related protein 1-like</fullName>
    </submittedName>
</protein>
<dbReference type="Pfam" id="PF00076">
    <property type="entry name" value="RRM_1"/>
    <property type="match status" value="1"/>
</dbReference>
<accession>A0A673CML7</accession>
<evidence type="ECO:0000256" key="9">
    <source>
        <dbReference type="SAM" id="MobiDB-lite"/>
    </source>
</evidence>
<feature type="compositionally biased region" description="Basic residues" evidence="9">
    <location>
        <begin position="440"/>
        <end position="453"/>
    </location>
</feature>
<reference evidence="11" key="2">
    <citation type="submission" date="2025-08" db="UniProtKB">
        <authorList>
            <consortium name="Ensembl"/>
        </authorList>
    </citation>
    <scope>IDENTIFICATION</scope>
</reference>
<dbReference type="GeneID" id="115419735"/>
<keyword evidence="7" id="KW-0539">Nucleus</keyword>
<evidence type="ECO:0000313" key="11">
    <source>
        <dbReference type="Ensembl" id="ENSSORP00005053847.1"/>
    </source>
</evidence>
<dbReference type="AlphaFoldDB" id="A0A673CML7"/>
<dbReference type="InterPro" id="IPR012677">
    <property type="entry name" value="Nucleotide-bd_a/b_plait_sf"/>
</dbReference>
<dbReference type="OrthoDB" id="10047851at2759"/>
<dbReference type="GO" id="GO:0005634">
    <property type="term" value="C:nucleus"/>
    <property type="evidence" value="ECO:0007669"/>
    <property type="project" value="UniProtKB-SubCell"/>
</dbReference>
<evidence type="ECO:0000256" key="5">
    <source>
        <dbReference type="ARBA" id="ARBA00023159"/>
    </source>
</evidence>
<feature type="compositionally biased region" description="Low complexity" evidence="9">
    <location>
        <begin position="359"/>
        <end position="368"/>
    </location>
</feature>
<dbReference type="InParanoid" id="A0A673CML7"/>
<feature type="compositionally biased region" description="Basic and acidic residues" evidence="9">
    <location>
        <begin position="864"/>
        <end position="885"/>
    </location>
</feature>
<dbReference type="InterPro" id="IPR035979">
    <property type="entry name" value="RBD_domain_sf"/>
</dbReference>
<reference evidence="11" key="1">
    <citation type="submission" date="2019-06" db="EMBL/GenBank/DDBJ databases">
        <authorList>
            <consortium name="Wellcome Sanger Institute Data Sharing"/>
        </authorList>
    </citation>
    <scope>NUCLEOTIDE SEQUENCE [LARGE SCALE GENOMIC DNA]</scope>
</reference>
<feature type="compositionally biased region" description="Acidic residues" evidence="9">
    <location>
        <begin position="240"/>
        <end position="253"/>
    </location>
</feature>
<dbReference type="SUPFAM" id="SSF54928">
    <property type="entry name" value="RNA-binding domain, RBD"/>
    <property type="match status" value="1"/>
</dbReference>
<feature type="compositionally biased region" description="Basic and acidic residues" evidence="9">
    <location>
        <begin position="254"/>
        <end position="268"/>
    </location>
</feature>
<evidence type="ECO:0000256" key="6">
    <source>
        <dbReference type="ARBA" id="ARBA00023163"/>
    </source>
</evidence>
<evidence type="ECO:0000259" key="10">
    <source>
        <dbReference type="PROSITE" id="PS50102"/>
    </source>
</evidence>
<feature type="region of interest" description="Disordered" evidence="9">
    <location>
        <begin position="419"/>
        <end position="493"/>
    </location>
</feature>
<dbReference type="PANTHER" id="PTHR15528:SF5">
    <property type="entry name" value="PEROXISOME PROLIFERATOR-ACTIVATED RECEPTOR GAMMA COACTIVATOR-RELATED PROTEIN 1"/>
    <property type="match status" value="1"/>
</dbReference>
<dbReference type="Ensembl" id="ENSSORT00005055114.1">
    <property type="protein sequence ID" value="ENSSORP00005053847.1"/>
    <property type="gene ID" value="ENSSORG00005024174.1"/>
</dbReference>
<feature type="region of interest" description="Disordered" evidence="9">
    <location>
        <begin position="240"/>
        <end position="291"/>
    </location>
</feature>
<feature type="region of interest" description="Disordered" evidence="9">
    <location>
        <begin position="720"/>
        <end position="740"/>
    </location>
</feature>
<dbReference type="SMART" id="SM00360">
    <property type="entry name" value="RRM"/>
    <property type="match status" value="1"/>
</dbReference>
<dbReference type="PANTHER" id="PTHR15528">
    <property type="entry name" value="PEROXISOME PROLIFERATOR ACTIVATED RECEPTOR GAMMA COACTIVATOR 1 PGC-1 -RELATED"/>
    <property type="match status" value="1"/>
</dbReference>
<feature type="region of interest" description="Disordered" evidence="9">
    <location>
        <begin position="898"/>
        <end position="1035"/>
    </location>
</feature>
<keyword evidence="6" id="KW-0804">Transcription</keyword>
<keyword evidence="12" id="KW-1185">Reference proteome</keyword>
<dbReference type="GO" id="GO:0003712">
    <property type="term" value="F:transcription coregulator activity"/>
    <property type="evidence" value="ECO:0007669"/>
    <property type="project" value="InterPro"/>
</dbReference>
<evidence type="ECO:0000256" key="1">
    <source>
        <dbReference type="ARBA" id="ARBA00004123"/>
    </source>
</evidence>
<evidence type="ECO:0000256" key="4">
    <source>
        <dbReference type="ARBA" id="ARBA00023015"/>
    </source>
</evidence>
<evidence type="ECO:0000256" key="8">
    <source>
        <dbReference type="PROSITE-ProRule" id="PRU00176"/>
    </source>
</evidence>
<feature type="domain" description="RRM" evidence="10">
    <location>
        <begin position="1057"/>
        <end position="1134"/>
    </location>
</feature>
<keyword evidence="5" id="KW-0010">Activator</keyword>
<keyword evidence="3 8" id="KW-0694">RNA-binding</keyword>
<evidence type="ECO:0000256" key="2">
    <source>
        <dbReference type="ARBA" id="ARBA00022553"/>
    </source>
</evidence>
<feature type="compositionally biased region" description="Basic residues" evidence="9">
    <location>
        <begin position="1002"/>
        <end position="1016"/>
    </location>
</feature>
<proteinExistence type="predicted"/>
<dbReference type="GO" id="GO:0045944">
    <property type="term" value="P:positive regulation of transcription by RNA polymerase II"/>
    <property type="evidence" value="ECO:0007669"/>
    <property type="project" value="TreeGrafter"/>
</dbReference>
<dbReference type="GO" id="GO:0003723">
    <property type="term" value="F:RNA binding"/>
    <property type="evidence" value="ECO:0007669"/>
    <property type="project" value="UniProtKB-UniRule"/>
</dbReference>
<dbReference type="RefSeq" id="XP_029990567.1">
    <property type="nucleotide sequence ID" value="XM_030134707.1"/>
</dbReference>
<evidence type="ECO:0000256" key="3">
    <source>
        <dbReference type="ARBA" id="ARBA00022884"/>
    </source>
</evidence>
<feature type="region of interest" description="Disordered" evidence="9">
    <location>
        <begin position="770"/>
        <end position="791"/>
    </location>
</feature>
<feature type="region of interest" description="Disordered" evidence="9">
    <location>
        <begin position="313"/>
        <end position="394"/>
    </location>
</feature>
<feature type="compositionally biased region" description="Polar residues" evidence="9">
    <location>
        <begin position="337"/>
        <end position="353"/>
    </location>
</feature>
<feature type="compositionally biased region" description="Polar residues" evidence="9">
    <location>
        <begin position="419"/>
        <end position="430"/>
    </location>
</feature>